<reference evidence="5" key="1">
    <citation type="submission" date="2010-08" db="EMBL/GenBank/DDBJ databases">
        <authorList>
            <consortium name="Caenorhabditis japonica Sequencing Consortium"/>
            <person name="Wilson R.K."/>
        </authorList>
    </citation>
    <scope>NUCLEOTIDE SEQUENCE [LARGE SCALE GENOMIC DNA]</scope>
    <source>
        <strain evidence="5">DF5081</strain>
    </source>
</reference>
<feature type="coiled-coil region" evidence="1">
    <location>
        <begin position="137"/>
        <end position="166"/>
    </location>
</feature>
<feature type="transmembrane region" description="Helical" evidence="2">
    <location>
        <begin position="329"/>
        <end position="351"/>
    </location>
</feature>
<sequence length="371" mass="42991">MDITNYFPKKPKLDTKSLEKAIRMETEEDKSVTNKLSALGQISFPSKCSNNDKFEVLASLLIPAHLKQYDSDDSIISETDHLEEEEVRAKDKEFRDCIDSCGKKMREENNRAKAILKIGKETEREKAARLKWIREGKQGLTTKQEKKEAEIEEQKAKERLEKKLNKTVQVFTKSKDSKTTYVSCSTFADLLEALADCISRSDDFNSKEHRRTINNIPDEDYARQIKFNVIKCNFYKGEKGRSVEDYIKKKIKQLLARQEIIDVFNGKQYGFDFTTKKCLLALENYYNLKKHPSSQRNKNNLNKVEYHQALLRAHEARDRAVMGANFDRVTFWSVTHTLVMIGVAGVQVFMIRSLFEDNSKIGKVLRKGKFD</sequence>
<keyword evidence="1" id="KW-0175">Coiled coil</keyword>
<dbReference type="AlphaFoldDB" id="A0A8R1IH92"/>
<protein>
    <submittedName>
        <fullName evidence="4">GOLD domain-containing protein</fullName>
    </submittedName>
</protein>
<keyword evidence="2" id="KW-0472">Membrane</keyword>
<feature type="domain" description="GOLD" evidence="3">
    <location>
        <begin position="297"/>
        <end position="356"/>
    </location>
</feature>
<keyword evidence="2" id="KW-1133">Transmembrane helix</keyword>
<dbReference type="EnsemblMetazoa" id="CJA32855b.1">
    <property type="protein sequence ID" value="CJA32855b.1"/>
    <property type="gene ID" value="WBGene00208702"/>
</dbReference>
<evidence type="ECO:0000313" key="4">
    <source>
        <dbReference type="EnsemblMetazoa" id="CJA32855b.1"/>
    </source>
</evidence>
<organism evidence="4 5">
    <name type="scientific">Caenorhabditis japonica</name>
    <dbReference type="NCBI Taxonomy" id="281687"/>
    <lineage>
        <taxon>Eukaryota</taxon>
        <taxon>Metazoa</taxon>
        <taxon>Ecdysozoa</taxon>
        <taxon>Nematoda</taxon>
        <taxon>Chromadorea</taxon>
        <taxon>Rhabditida</taxon>
        <taxon>Rhabditina</taxon>
        <taxon>Rhabditomorpha</taxon>
        <taxon>Rhabditoidea</taxon>
        <taxon>Rhabditidae</taxon>
        <taxon>Peloderinae</taxon>
        <taxon>Caenorhabditis</taxon>
    </lineage>
</organism>
<evidence type="ECO:0000259" key="3">
    <source>
        <dbReference type="Pfam" id="PF01105"/>
    </source>
</evidence>
<evidence type="ECO:0000256" key="1">
    <source>
        <dbReference type="SAM" id="Coils"/>
    </source>
</evidence>
<dbReference type="Pfam" id="PF01105">
    <property type="entry name" value="EMP24_GP25L"/>
    <property type="match status" value="1"/>
</dbReference>
<evidence type="ECO:0000313" key="5">
    <source>
        <dbReference type="Proteomes" id="UP000005237"/>
    </source>
</evidence>
<proteinExistence type="predicted"/>
<keyword evidence="5" id="KW-1185">Reference proteome</keyword>
<evidence type="ECO:0000256" key="2">
    <source>
        <dbReference type="SAM" id="Phobius"/>
    </source>
</evidence>
<dbReference type="Proteomes" id="UP000005237">
    <property type="component" value="Unassembled WGS sequence"/>
</dbReference>
<dbReference type="InterPro" id="IPR009038">
    <property type="entry name" value="GOLD_dom"/>
</dbReference>
<accession>A0A8R1IH92</accession>
<name>A0A8R1IH92_CAEJA</name>
<reference evidence="4" key="2">
    <citation type="submission" date="2022-06" db="UniProtKB">
        <authorList>
            <consortium name="EnsemblMetazoa"/>
        </authorList>
    </citation>
    <scope>IDENTIFICATION</scope>
    <source>
        <strain evidence="4">DF5081</strain>
    </source>
</reference>
<keyword evidence="2" id="KW-0812">Transmembrane</keyword>